<comment type="caution">
    <text evidence="2">The sequence shown here is derived from an EMBL/GenBank/DDBJ whole genome shotgun (WGS) entry which is preliminary data.</text>
</comment>
<feature type="transmembrane region" description="Helical" evidence="1">
    <location>
        <begin position="144"/>
        <end position="163"/>
    </location>
</feature>
<gene>
    <name evidence="2" type="ORF">L5G33_06820</name>
</gene>
<feature type="transmembrane region" description="Helical" evidence="1">
    <location>
        <begin position="86"/>
        <end position="103"/>
    </location>
</feature>
<keyword evidence="1" id="KW-1133">Transmembrane helix</keyword>
<dbReference type="PROSITE" id="PS51257">
    <property type="entry name" value="PROKAR_LIPOPROTEIN"/>
    <property type="match status" value="1"/>
</dbReference>
<keyword evidence="1" id="KW-0472">Membrane</keyword>
<protein>
    <submittedName>
        <fullName evidence="2">Uncharacterized protein</fullName>
    </submittedName>
</protein>
<dbReference type="Proteomes" id="UP001200110">
    <property type="component" value="Unassembled WGS sequence"/>
</dbReference>
<feature type="transmembrane region" description="Helical" evidence="1">
    <location>
        <begin position="35"/>
        <end position="55"/>
    </location>
</feature>
<organism evidence="2 3">
    <name type="scientific">Gordonia liuliyuniae</name>
    <dbReference type="NCBI Taxonomy" id="2911517"/>
    <lineage>
        <taxon>Bacteria</taxon>
        <taxon>Bacillati</taxon>
        <taxon>Actinomycetota</taxon>
        <taxon>Actinomycetes</taxon>
        <taxon>Mycobacteriales</taxon>
        <taxon>Gordoniaceae</taxon>
        <taxon>Gordonia</taxon>
    </lineage>
</organism>
<feature type="transmembrane region" description="Helical" evidence="1">
    <location>
        <begin position="62"/>
        <end position="80"/>
    </location>
</feature>
<name>A0ABS9IRL5_9ACTN</name>
<reference evidence="2 3" key="1">
    <citation type="submission" date="2022-01" db="EMBL/GenBank/DDBJ databases">
        <authorList>
            <person name="Huang Y."/>
        </authorList>
    </citation>
    <scope>NUCLEOTIDE SEQUENCE [LARGE SCALE GENOMIC DNA]</scope>
    <source>
        <strain evidence="2 3">HY366</strain>
    </source>
</reference>
<accession>A0ABS9IRL5</accession>
<evidence type="ECO:0000256" key="1">
    <source>
        <dbReference type="SAM" id="Phobius"/>
    </source>
</evidence>
<dbReference type="RefSeq" id="WP_236997406.1">
    <property type="nucleotide sequence ID" value="NZ_JAKKOR010000005.1"/>
</dbReference>
<sequence length="176" mass="18245">MSALLRAASGTAVLAVSSCIPAVMFTMSTTLEPWLIVLVLLANAVAYSAFIAVYAKADRKRAAAYTALGSMIIPLAVALLSGDFTMPILIGWPCTYVLAWSVARGRSIGVLGVIGAFLVTGLGYFCMFVFMIGSALSDEPMTTTVTGAAVISSVTALAANGVLRMEVAVREAIRAA</sequence>
<evidence type="ECO:0000313" key="2">
    <source>
        <dbReference type="EMBL" id="MCF8588182.1"/>
    </source>
</evidence>
<proteinExistence type="predicted"/>
<dbReference type="EMBL" id="JAKKOR010000005">
    <property type="protein sequence ID" value="MCF8588182.1"/>
    <property type="molecule type" value="Genomic_DNA"/>
</dbReference>
<keyword evidence="1" id="KW-0812">Transmembrane</keyword>
<keyword evidence="3" id="KW-1185">Reference proteome</keyword>
<evidence type="ECO:0000313" key="3">
    <source>
        <dbReference type="Proteomes" id="UP001200110"/>
    </source>
</evidence>
<feature type="transmembrane region" description="Helical" evidence="1">
    <location>
        <begin position="110"/>
        <end position="132"/>
    </location>
</feature>